<dbReference type="InterPro" id="IPR004670">
    <property type="entry name" value="NhaA"/>
</dbReference>
<feature type="transmembrane region" description="Helical" evidence="6">
    <location>
        <begin position="110"/>
        <end position="132"/>
    </location>
</feature>
<accession>A0A6J6TY92</accession>
<dbReference type="PANTHER" id="PTHR30341">
    <property type="entry name" value="SODIUM ION/PROTON ANTIPORTER NHAA-RELATED"/>
    <property type="match status" value="1"/>
</dbReference>
<comment type="subcellular location">
    <subcellularLocation>
        <location evidence="1">Cell inner membrane</location>
        <topology evidence="1">Multi-pass membrane protein</topology>
    </subcellularLocation>
</comment>
<feature type="transmembrane region" description="Helical" evidence="6">
    <location>
        <begin position="44"/>
        <end position="64"/>
    </location>
</feature>
<dbReference type="HAMAP" id="MF_01844">
    <property type="entry name" value="NhaA"/>
    <property type="match status" value="1"/>
</dbReference>
<evidence type="ECO:0000313" key="8">
    <source>
        <dbReference type="EMBL" id="CAB4881832.1"/>
    </source>
</evidence>
<evidence type="ECO:0000256" key="1">
    <source>
        <dbReference type="ARBA" id="ARBA00004429"/>
    </source>
</evidence>
<evidence type="ECO:0000256" key="2">
    <source>
        <dbReference type="ARBA" id="ARBA00022475"/>
    </source>
</evidence>
<evidence type="ECO:0000256" key="4">
    <source>
        <dbReference type="ARBA" id="ARBA00022989"/>
    </source>
</evidence>
<evidence type="ECO:0000313" key="7">
    <source>
        <dbReference type="EMBL" id="CAB4752106.1"/>
    </source>
</evidence>
<dbReference type="EMBL" id="CAEZZI010000028">
    <property type="protein sequence ID" value="CAB4752106.1"/>
    <property type="molecule type" value="Genomic_DNA"/>
</dbReference>
<feature type="transmembrane region" description="Helical" evidence="6">
    <location>
        <begin position="200"/>
        <end position="219"/>
    </location>
</feature>
<dbReference type="GO" id="GO:0006885">
    <property type="term" value="P:regulation of pH"/>
    <property type="evidence" value="ECO:0007669"/>
    <property type="project" value="InterPro"/>
</dbReference>
<dbReference type="GO" id="GO:0015385">
    <property type="term" value="F:sodium:proton antiporter activity"/>
    <property type="evidence" value="ECO:0007669"/>
    <property type="project" value="TreeGrafter"/>
</dbReference>
<dbReference type="Gene3D" id="1.20.1530.10">
    <property type="entry name" value="Na+/H+ antiporter like domain"/>
    <property type="match status" value="1"/>
</dbReference>
<feature type="transmembrane region" description="Helical" evidence="6">
    <location>
        <begin position="144"/>
        <end position="163"/>
    </location>
</feature>
<evidence type="ECO:0000256" key="5">
    <source>
        <dbReference type="ARBA" id="ARBA00023136"/>
    </source>
</evidence>
<feature type="transmembrane region" description="Helical" evidence="6">
    <location>
        <begin position="274"/>
        <end position="296"/>
    </location>
</feature>
<gene>
    <name evidence="7" type="ORF">UFOPK2842_00433</name>
    <name evidence="8" type="ORF">UFOPK3480_00475</name>
    <name evidence="9" type="ORF">UFOPK4165_00338</name>
</gene>
<keyword evidence="4 6" id="KW-1133">Transmembrane helix</keyword>
<feature type="transmembrane region" description="Helical" evidence="6">
    <location>
        <begin position="239"/>
        <end position="262"/>
    </location>
</feature>
<feature type="transmembrane region" description="Helical" evidence="6">
    <location>
        <begin position="20"/>
        <end position="38"/>
    </location>
</feature>
<protein>
    <submittedName>
        <fullName evidence="7">Unannotated protein</fullName>
    </submittedName>
</protein>
<evidence type="ECO:0000256" key="3">
    <source>
        <dbReference type="ARBA" id="ARBA00022692"/>
    </source>
</evidence>
<dbReference type="PROSITE" id="PS51257">
    <property type="entry name" value="PROKAR_LIPOPROTEIN"/>
    <property type="match status" value="1"/>
</dbReference>
<feature type="transmembrane region" description="Helical" evidence="6">
    <location>
        <begin position="85"/>
        <end position="104"/>
    </location>
</feature>
<keyword evidence="5 6" id="KW-0472">Membrane</keyword>
<dbReference type="GO" id="GO:0005886">
    <property type="term" value="C:plasma membrane"/>
    <property type="evidence" value="ECO:0007669"/>
    <property type="project" value="UniProtKB-SubCell"/>
</dbReference>
<sequence length="332" mass="34838">MSRLGAFLSKFVKTESSSGVALVIACAIALIFANSPFSQSYESIFSPFHDFINEGLMAIFFFLVGLEIKREFTEGEFKNPKNAALPVFAAIGGMALPALIFAIVNSGESAASAWAIAMPTDIALALGALALLGSRIDSSLKIFLLTLAIADDLFSIIILGIFYSSGISAIKIVSTIGAVALALALPSGKKITTTRVINWIHPYSAFLIIPLFALANIGVRIDFSTLGQTISSPISTGLIFGRVIGKILGITLFAWLAIQLKFAVKPTSLTYKEIAGAGALAGMGLTVSLFIADLALNTATDLAQVKVGLISAAILSALLGISILQKFSLKND</sequence>
<keyword evidence="2" id="KW-1003">Cell membrane</keyword>
<dbReference type="EMBL" id="CAFBLY010000025">
    <property type="protein sequence ID" value="CAB4881832.1"/>
    <property type="molecule type" value="Genomic_DNA"/>
</dbReference>
<organism evidence="7">
    <name type="scientific">freshwater metagenome</name>
    <dbReference type="NCBI Taxonomy" id="449393"/>
    <lineage>
        <taxon>unclassified sequences</taxon>
        <taxon>metagenomes</taxon>
        <taxon>ecological metagenomes</taxon>
    </lineage>
</organism>
<evidence type="ECO:0000313" key="9">
    <source>
        <dbReference type="EMBL" id="CAB5027133.1"/>
    </source>
</evidence>
<name>A0A6J6TY92_9ZZZZ</name>
<dbReference type="PANTHER" id="PTHR30341:SF0">
    <property type="entry name" value="NA(+)_H(+) ANTIPORTER NHAA"/>
    <property type="match status" value="1"/>
</dbReference>
<dbReference type="InterPro" id="IPR023171">
    <property type="entry name" value="Na/H_antiporter_dom_sf"/>
</dbReference>
<reference evidence="7" key="1">
    <citation type="submission" date="2020-05" db="EMBL/GenBank/DDBJ databases">
        <authorList>
            <person name="Chiriac C."/>
            <person name="Salcher M."/>
            <person name="Ghai R."/>
            <person name="Kavagutti S V."/>
        </authorList>
    </citation>
    <scope>NUCLEOTIDE SEQUENCE</scope>
</reference>
<keyword evidence="3 6" id="KW-0812">Transmembrane</keyword>
<proteinExistence type="inferred from homology"/>
<feature type="transmembrane region" description="Helical" evidence="6">
    <location>
        <begin position="302"/>
        <end position="324"/>
    </location>
</feature>
<evidence type="ECO:0000256" key="6">
    <source>
        <dbReference type="SAM" id="Phobius"/>
    </source>
</evidence>
<dbReference type="Pfam" id="PF06965">
    <property type="entry name" value="Na_H_antiport_1"/>
    <property type="match status" value="1"/>
</dbReference>
<dbReference type="AlphaFoldDB" id="A0A6J6TY92"/>
<dbReference type="EMBL" id="CAFBPV010000018">
    <property type="protein sequence ID" value="CAB5027133.1"/>
    <property type="molecule type" value="Genomic_DNA"/>
</dbReference>